<dbReference type="KEGG" id="slaa:EUU25_01220"/>
<dbReference type="EMBL" id="CP035733">
    <property type="protein sequence ID" value="QGY79363.1"/>
    <property type="molecule type" value="Genomic_DNA"/>
</dbReference>
<keyword evidence="2" id="KW-1185">Reference proteome</keyword>
<sequence length="214" mass="23132">MGADGGRVAGSGRFRQVLFLRRVAAAYCDIHSKREPIAFLTVFARRNEVSEMTARLICVGASLLGVMVGSCLPVASKQQAEAKTDPVTGTASPSPAAPVAEVPLEIAINQFPSGYQGRWAKTASDCSIDPEHSENVISLQGRLLKFHESAGTMTAGKRMTSKKIQAEFDFVGEGEKWTKSIGFEMSENREKLTRTDGESGATYHYVRCPKLMAG</sequence>
<proteinExistence type="predicted"/>
<dbReference type="AlphaFoldDB" id="A0A6I6LAU5"/>
<gene>
    <name evidence="1" type="ORF">EUU25_01220</name>
</gene>
<dbReference type="OrthoDB" id="6057763at2"/>
<name>A0A6I6LAU5_9SPHN</name>
<reference evidence="2" key="1">
    <citation type="submission" date="2019-01" db="EMBL/GenBank/DDBJ databases">
        <title>Sphingorhabdus lacus sp.nov., isolated from an oligotrophic freshwater lake.</title>
        <authorList>
            <person name="Park M."/>
        </authorList>
    </citation>
    <scope>NUCLEOTIDE SEQUENCE [LARGE SCALE GENOMIC DNA]</scope>
    <source>
        <strain evidence="2">IMCC1753</strain>
    </source>
</reference>
<organism evidence="1 2">
    <name type="scientific">Sphingorhabdus lacus</name>
    <dbReference type="NCBI Taxonomy" id="392610"/>
    <lineage>
        <taxon>Bacteria</taxon>
        <taxon>Pseudomonadati</taxon>
        <taxon>Pseudomonadota</taxon>
        <taxon>Alphaproteobacteria</taxon>
        <taxon>Sphingomonadales</taxon>
        <taxon>Sphingomonadaceae</taxon>
        <taxon>Sphingorhabdus</taxon>
    </lineage>
</organism>
<evidence type="ECO:0000313" key="1">
    <source>
        <dbReference type="EMBL" id="QGY79363.1"/>
    </source>
</evidence>
<dbReference type="RefSeq" id="WP_158897661.1">
    <property type="nucleotide sequence ID" value="NZ_CP035733.1"/>
</dbReference>
<dbReference type="Proteomes" id="UP000428803">
    <property type="component" value="Chromosome"/>
</dbReference>
<accession>A0A6I6LAU5</accession>
<protein>
    <submittedName>
        <fullName evidence="1">Uncharacterized protein</fullName>
    </submittedName>
</protein>
<evidence type="ECO:0000313" key="2">
    <source>
        <dbReference type="Proteomes" id="UP000428803"/>
    </source>
</evidence>